<keyword evidence="1" id="KW-0677">Repeat</keyword>
<proteinExistence type="predicted"/>
<gene>
    <name evidence="6" type="ORF">PEBR_08612</name>
</gene>
<feature type="repeat" description="ANK" evidence="3">
    <location>
        <begin position="748"/>
        <end position="772"/>
    </location>
</feature>
<evidence type="ECO:0000313" key="7">
    <source>
        <dbReference type="Proteomes" id="UP000190744"/>
    </source>
</evidence>
<evidence type="ECO:0000256" key="4">
    <source>
        <dbReference type="SAM" id="SignalP"/>
    </source>
</evidence>
<dbReference type="InterPro" id="IPR008922">
    <property type="entry name" value="Di-copper_centre_dom_sf"/>
</dbReference>
<evidence type="ECO:0000256" key="1">
    <source>
        <dbReference type="ARBA" id="ARBA00022737"/>
    </source>
</evidence>
<evidence type="ECO:0000256" key="3">
    <source>
        <dbReference type="PROSITE-ProRule" id="PRU00023"/>
    </source>
</evidence>
<dbReference type="EMBL" id="LJBN01000001">
    <property type="protein sequence ID" value="OOQ91564.1"/>
    <property type="molecule type" value="Genomic_DNA"/>
</dbReference>
<feature type="repeat" description="ANK" evidence="3">
    <location>
        <begin position="816"/>
        <end position="840"/>
    </location>
</feature>
<keyword evidence="2 3" id="KW-0040">ANK repeat</keyword>
<dbReference type="PRINTS" id="PR00092">
    <property type="entry name" value="TYROSINASE"/>
</dbReference>
<dbReference type="PROSITE" id="PS50297">
    <property type="entry name" value="ANK_REP_REGION"/>
    <property type="match status" value="6"/>
</dbReference>
<protein>
    <recommendedName>
        <fullName evidence="5">Tyrosinase copper-binding domain-containing protein</fullName>
    </recommendedName>
</protein>
<feature type="repeat" description="ANK" evidence="3">
    <location>
        <begin position="543"/>
        <end position="567"/>
    </location>
</feature>
<dbReference type="Pfam" id="PF12796">
    <property type="entry name" value="Ank_2"/>
    <property type="match status" value="3"/>
</dbReference>
<feature type="signal peptide" evidence="4">
    <location>
        <begin position="1"/>
        <end position="29"/>
    </location>
</feature>
<dbReference type="InterPro" id="IPR036770">
    <property type="entry name" value="Ankyrin_rpt-contain_sf"/>
</dbReference>
<dbReference type="Gene3D" id="1.25.40.20">
    <property type="entry name" value="Ankyrin repeat-containing domain"/>
    <property type="match status" value="5"/>
</dbReference>
<evidence type="ECO:0000259" key="5">
    <source>
        <dbReference type="PROSITE" id="PS00498"/>
    </source>
</evidence>
<dbReference type="SUPFAM" id="SSF48056">
    <property type="entry name" value="Di-copper centre-containing domain"/>
    <property type="match status" value="1"/>
</dbReference>
<dbReference type="GO" id="GO:0005634">
    <property type="term" value="C:nucleus"/>
    <property type="evidence" value="ECO:0007669"/>
    <property type="project" value="TreeGrafter"/>
</dbReference>
<evidence type="ECO:0000256" key="2">
    <source>
        <dbReference type="ARBA" id="ARBA00023043"/>
    </source>
</evidence>
<reference evidence="7" key="1">
    <citation type="submission" date="2015-09" db="EMBL/GenBank/DDBJ databases">
        <authorList>
            <person name="Fill T.P."/>
            <person name="Baretta J.F."/>
            <person name="de Almeida L.G."/>
            <person name="Rocha M."/>
            <person name="de Souza D.H."/>
            <person name="Malavazi I."/>
            <person name="Cerdeira L.T."/>
            <person name="Hong H."/>
            <person name="Samborskyy M."/>
            <person name="de Vasconcelos A.T."/>
            <person name="Leadlay P."/>
            <person name="Rodrigues-Filho E."/>
        </authorList>
    </citation>
    <scope>NUCLEOTIDE SEQUENCE [LARGE SCALE GENOMIC DNA]</scope>
    <source>
        <strain evidence="7">LaBioMMi 136</strain>
    </source>
</reference>
<dbReference type="PROSITE" id="PS50088">
    <property type="entry name" value="ANK_REPEAT"/>
    <property type="match status" value="6"/>
</dbReference>
<dbReference type="PANTHER" id="PTHR24201">
    <property type="entry name" value="ANK_REP_REGION DOMAIN-CONTAINING PROTEIN"/>
    <property type="match status" value="1"/>
</dbReference>
<name>A0A1S9S186_PENBI</name>
<dbReference type="Proteomes" id="UP000190744">
    <property type="component" value="Unassembled WGS sequence"/>
</dbReference>
<dbReference type="PANTHER" id="PTHR24201:SF16">
    <property type="entry name" value="ANKYRIN-1-LIKE-RELATED"/>
    <property type="match status" value="1"/>
</dbReference>
<dbReference type="Gene3D" id="1.10.1280.10">
    <property type="entry name" value="Di-copper center containing domain from catechol oxidase"/>
    <property type="match status" value="1"/>
</dbReference>
<dbReference type="Pfam" id="PF13637">
    <property type="entry name" value="Ank_4"/>
    <property type="match status" value="1"/>
</dbReference>
<keyword evidence="4" id="KW-0732">Signal</keyword>
<comment type="caution">
    <text evidence="6">The sequence shown here is derived from an EMBL/GenBank/DDBJ whole genome shotgun (WGS) entry which is preliminary data.</text>
</comment>
<dbReference type="InterPro" id="IPR050776">
    <property type="entry name" value="Ank_Repeat/CDKN_Inhibitor"/>
</dbReference>
<sequence>MCARGGTRVFLMDALLISFLLCLVSRAWAMPMALMEDNASSTETALYQTSRLARSALDLTLYGLENRILNHDTGSCILETLRVRRDWRALSNGERRAYIDAIFCLQQLPPQTPAALAGGAKTRYDDFLATHINQTWHIHRTGTFLAWHRYFIYTFEEALRNECGYTGDLPYWNWGSDVDSMEESPLFDGSDTSLSGNGEFIPNQPDLSIPLGNTDIPPLILPTGTGGGCVTSGPFVNYTVNMGPSFLYVPGGNVSRMSNPLDYNPRCLRRDLTTSILHNNNNYATVLALIQNSTDIWDFETNIQGAPGSGLLGIHGGGHLAIGGDPGRDADANPGDPGFWNHHAMIDRLWWIWQYRDLENRQFAISGTGTFLNEPVSPNTTLDTLVDVGYVKRESIAMRNLMNCHESRFPARSSSSAFEATRAKMNGSLLHLLPAELLLSVAKFLEERDINFLAQTNSRSSSPLNPYLYRQNSLESQSSALLWAARQGSEATARTCLSAGANVEATDSAGRTPLFLAASHGHEAVVKLLLEIRRIDLNSGAPYGLTPLSTAASKGHEAVVKLLLESGRANINSKDSCGATPFSGAASEGHEGVVRLLLETGRVEVDSIKDHECCTPFLRAASNGHEAVVRLLLETGRVDIESKDSWGRTPFSVAASNGQEAVMRLLMDTGKVDIDSRDLRGYTPLSEAALNGHEVVVRLLLATQRVEVDSKDTVDVTPLSNAASKGHKEVVRILLQTGRVDVESKDFWGCTPLSNAAVKGHEAVVRLLLETGRVDVDSKDIHSRTPLWWAAYKGHEAVVKLLLETARVNVESKDLGGCTPLSTAASQGHEAVVRLLIDIGEADIHSKDSDDRTPLSWAVLNRHEAVVKLLHEKRI</sequence>
<evidence type="ECO:0000313" key="6">
    <source>
        <dbReference type="EMBL" id="OOQ91564.1"/>
    </source>
</evidence>
<dbReference type="SUPFAM" id="SSF48403">
    <property type="entry name" value="Ankyrin repeat"/>
    <property type="match status" value="1"/>
</dbReference>
<dbReference type="InterPro" id="IPR002227">
    <property type="entry name" value="Tyrosinase_Cu-bd"/>
</dbReference>
<accession>A0A1S9S186</accession>
<feature type="repeat" description="ANK" evidence="3">
    <location>
        <begin position="714"/>
        <end position="738"/>
    </location>
</feature>
<dbReference type="Pfam" id="PF00264">
    <property type="entry name" value="Tyrosinase"/>
    <property type="match status" value="1"/>
</dbReference>
<feature type="repeat" description="ANK" evidence="3">
    <location>
        <begin position="680"/>
        <end position="701"/>
    </location>
</feature>
<feature type="repeat" description="ANK" evidence="3">
    <location>
        <begin position="509"/>
        <end position="531"/>
    </location>
</feature>
<dbReference type="SMART" id="SM00248">
    <property type="entry name" value="ANK"/>
    <property type="match status" value="12"/>
</dbReference>
<feature type="domain" description="Tyrosinase copper-binding" evidence="5">
    <location>
        <begin position="336"/>
        <end position="347"/>
    </location>
</feature>
<dbReference type="InterPro" id="IPR002110">
    <property type="entry name" value="Ankyrin_rpt"/>
</dbReference>
<organism evidence="6 7">
    <name type="scientific">Penicillium brasilianum</name>
    <dbReference type="NCBI Taxonomy" id="104259"/>
    <lineage>
        <taxon>Eukaryota</taxon>
        <taxon>Fungi</taxon>
        <taxon>Dikarya</taxon>
        <taxon>Ascomycota</taxon>
        <taxon>Pezizomycotina</taxon>
        <taxon>Eurotiomycetes</taxon>
        <taxon>Eurotiomycetidae</taxon>
        <taxon>Eurotiales</taxon>
        <taxon>Aspergillaceae</taxon>
        <taxon>Penicillium</taxon>
    </lineage>
</organism>
<feature type="chain" id="PRO_5012865660" description="Tyrosinase copper-binding domain-containing protein" evidence="4">
    <location>
        <begin position="30"/>
        <end position="875"/>
    </location>
</feature>
<dbReference type="GO" id="GO:0016491">
    <property type="term" value="F:oxidoreductase activity"/>
    <property type="evidence" value="ECO:0007669"/>
    <property type="project" value="InterPro"/>
</dbReference>
<dbReference type="PROSITE" id="PS00498">
    <property type="entry name" value="TYROSINASE_2"/>
    <property type="match status" value="1"/>
</dbReference>
<dbReference type="AlphaFoldDB" id="A0A1S9S186"/>